<dbReference type="EMBL" id="JAWXYG010000014">
    <property type="protein sequence ID" value="KAK4254575.1"/>
    <property type="molecule type" value="Genomic_DNA"/>
</dbReference>
<evidence type="ECO:0000256" key="1">
    <source>
        <dbReference type="SAM" id="MobiDB-lite"/>
    </source>
</evidence>
<protein>
    <submittedName>
        <fullName evidence="2">Uncharacterized protein</fullName>
    </submittedName>
</protein>
<gene>
    <name evidence="2" type="ORF">QN277_009938</name>
</gene>
<proteinExistence type="predicted"/>
<evidence type="ECO:0000313" key="3">
    <source>
        <dbReference type="Proteomes" id="UP001293593"/>
    </source>
</evidence>
<reference evidence="2" key="1">
    <citation type="submission" date="2023-10" db="EMBL/GenBank/DDBJ databases">
        <title>Chromosome-level genome of the transformable northern wattle, Acacia crassicarpa.</title>
        <authorList>
            <person name="Massaro I."/>
            <person name="Sinha N.R."/>
            <person name="Poethig S."/>
            <person name="Leichty A.R."/>
        </authorList>
    </citation>
    <scope>NUCLEOTIDE SEQUENCE</scope>
    <source>
        <strain evidence="2">Acra3RX</strain>
        <tissue evidence="2">Leaf</tissue>
    </source>
</reference>
<name>A0AAE1M6D9_9FABA</name>
<dbReference type="AlphaFoldDB" id="A0AAE1M6D9"/>
<feature type="region of interest" description="Disordered" evidence="1">
    <location>
        <begin position="1"/>
        <end position="22"/>
    </location>
</feature>
<accession>A0AAE1M6D9</accession>
<dbReference type="Proteomes" id="UP001293593">
    <property type="component" value="Unassembled WGS sequence"/>
</dbReference>
<evidence type="ECO:0000313" key="2">
    <source>
        <dbReference type="EMBL" id="KAK4254575.1"/>
    </source>
</evidence>
<sequence length="131" mass="15002">MHAAKCTILNKPANTHHQRRQPARNVMDFEQTIILVHLYQSWLQNASDIVSIMQNASIMQNQTLNSEIYANTHHQVFDSHKSKTSSCPLCTVKSRKFPFNSASYSSLMKSSVITIKPKLVFFFSMETKIIN</sequence>
<organism evidence="2 3">
    <name type="scientific">Acacia crassicarpa</name>
    <name type="common">northern wattle</name>
    <dbReference type="NCBI Taxonomy" id="499986"/>
    <lineage>
        <taxon>Eukaryota</taxon>
        <taxon>Viridiplantae</taxon>
        <taxon>Streptophyta</taxon>
        <taxon>Embryophyta</taxon>
        <taxon>Tracheophyta</taxon>
        <taxon>Spermatophyta</taxon>
        <taxon>Magnoliopsida</taxon>
        <taxon>eudicotyledons</taxon>
        <taxon>Gunneridae</taxon>
        <taxon>Pentapetalae</taxon>
        <taxon>rosids</taxon>
        <taxon>fabids</taxon>
        <taxon>Fabales</taxon>
        <taxon>Fabaceae</taxon>
        <taxon>Caesalpinioideae</taxon>
        <taxon>mimosoid clade</taxon>
        <taxon>Acacieae</taxon>
        <taxon>Acacia</taxon>
    </lineage>
</organism>
<comment type="caution">
    <text evidence="2">The sequence shown here is derived from an EMBL/GenBank/DDBJ whole genome shotgun (WGS) entry which is preliminary data.</text>
</comment>
<keyword evidence="3" id="KW-1185">Reference proteome</keyword>